<accession>A0A8D8YXZ4</accession>
<organism evidence="2">
    <name type="scientific">Cacopsylla melanoneura</name>
    <dbReference type="NCBI Taxonomy" id="428564"/>
    <lineage>
        <taxon>Eukaryota</taxon>
        <taxon>Metazoa</taxon>
        <taxon>Ecdysozoa</taxon>
        <taxon>Arthropoda</taxon>
        <taxon>Hexapoda</taxon>
        <taxon>Insecta</taxon>
        <taxon>Pterygota</taxon>
        <taxon>Neoptera</taxon>
        <taxon>Paraneoptera</taxon>
        <taxon>Hemiptera</taxon>
        <taxon>Sternorrhyncha</taxon>
        <taxon>Psylloidea</taxon>
        <taxon>Psyllidae</taxon>
        <taxon>Psyllinae</taxon>
        <taxon>Cacopsylla</taxon>
    </lineage>
</organism>
<keyword evidence="1" id="KW-0812">Transmembrane</keyword>
<keyword evidence="1" id="KW-0472">Membrane</keyword>
<reference evidence="2" key="1">
    <citation type="submission" date="2021-05" db="EMBL/GenBank/DDBJ databases">
        <authorList>
            <person name="Alioto T."/>
            <person name="Alioto T."/>
            <person name="Gomez Garrido J."/>
        </authorList>
    </citation>
    <scope>NUCLEOTIDE SEQUENCE</scope>
</reference>
<proteinExistence type="predicted"/>
<dbReference type="EMBL" id="HBUF01401480">
    <property type="protein sequence ID" value="CAG6737005.1"/>
    <property type="molecule type" value="Transcribed_RNA"/>
</dbReference>
<protein>
    <submittedName>
        <fullName evidence="2">Uncharacterized protein</fullName>
    </submittedName>
</protein>
<evidence type="ECO:0000313" key="2">
    <source>
        <dbReference type="EMBL" id="CAG6737005.1"/>
    </source>
</evidence>
<name>A0A8D8YXZ4_9HEMI</name>
<dbReference type="AlphaFoldDB" id="A0A8D8YXZ4"/>
<feature type="transmembrane region" description="Helical" evidence="1">
    <location>
        <begin position="6"/>
        <end position="26"/>
    </location>
</feature>
<keyword evidence="1" id="KW-1133">Transmembrane helix</keyword>
<sequence>MGVPDISLISFGIGVIVFFDLVNYKYVWADISSISRVIHPSKYLEADQKDRKSKDSSEIQISERTSPLFTVFLTLLFASLTHSLHFTSQFRYLYSFHFKVQLQLQNNRAPLSTTLIKKTLKSEHEH</sequence>
<evidence type="ECO:0000256" key="1">
    <source>
        <dbReference type="SAM" id="Phobius"/>
    </source>
</evidence>